<keyword evidence="2" id="KW-1185">Reference proteome</keyword>
<organism evidence="1 2">
    <name type="scientific">Sporosarcina globispora</name>
    <name type="common">Bacillus globisporus</name>
    <dbReference type="NCBI Taxonomy" id="1459"/>
    <lineage>
        <taxon>Bacteria</taxon>
        <taxon>Bacillati</taxon>
        <taxon>Bacillota</taxon>
        <taxon>Bacilli</taxon>
        <taxon>Bacillales</taxon>
        <taxon>Caryophanaceae</taxon>
        <taxon>Sporosarcina</taxon>
    </lineage>
</organism>
<reference evidence="2" key="1">
    <citation type="submission" date="2015-07" db="EMBL/GenBank/DDBJ databases">
        <title>Fjat-10036 dsm4.</title>
        <authorList>
            <person name="Liu B."/>
            <person name="Wang J."/>
            <person name="Zhu Y."/>
            <person name="Liu G."/>
            <person name="Chen Q."/>
            <person name="Chen Z."/>
            <person name="Lan J."/>
            <person name="Che J."/>
            <person name="Ge C."/>
            <person name="Shi H."/>
            <person name="Pan Z."/>
            <person name="Liu X."/>
        </authorList>
    </citation>
    <scope>NUCLEOTIDE SEQUENCE [LARGE SCALE GENOMIC DNA]</scope>
    <source>
        <strain evidence="2">DSM 4</strain>
    </source>
</reference>
<evidence type="ECO:0000313" key="1">
    <source>
        <dbReference type="EMBL" id="KON87387.1"/>
    </source>
</evidence>
<proteinExistence type="predicted"/>
<protein>
    <submittedName>
        <fullName evidence="1">Uncharacterized protein</fullName>
    </submittedName>
</protein>
<dbReference type="PATRIC" id="fig|1459.3.peg.2462"/>
<accession>A0A0M0GCX4</accession>
<comment type="caution">
    <text evidence="1">The sequence shown here is derived from an EMBL/GenBank/DDBJ whole genome shotgun (WGS) entry which is preliminary data.</text>
</comment>
<dbReference type="AlphaFoldDB" id="A0A0M0GCX4"/>
<dbReference type="STRING" id="1459.AF332_11490"/>
<sequence length="62" mass="7398">MLLNPWVWDSAAQEKYPDRVTGESVPLEYLNEGYSEYYPYTSWITKGYVKRIELKEYATELL</sequence>
<evidence type="ECO:0000313" key="2">
    <source>
        <dbReference type="Proteomes" id="UP000037109"/>
    </source>
</evidence>
<dbReference type="EMBL" id="LGUF01000007">
    <property type="protein sequence ID" value="KON87387.1"/>
    <property type="molecule type" value="Genomic_DNA"/>
</dbReference>
<name>A0A0M0GCX4_SPOGL</name>
<dbReference type="Proteomes" id="UP000037109">
    <property type="component" value="Unassembled WGS sequence"/>
</dbReference>
<gene>
    <name evidence="1" type="ORF">AF332_11490</name>
</gene>